<reference evidence="1" key="1">
    <citation type="submission" date="2021-01" db="EMBL/GenBank/DDBJ databases">
        <authorList>
            <person name="Corre E."/>
            <person name="Pelletier E."/>
            <person name="Niang G."/>
            <person name="Scheremetjew M."/>
            <person name="Finn R."/>
            <person name="Kale V."/>
            <person name="Holt S."/>
            <person name="Cochrane G."/>
            <person name="Meng A."/>
            <person name="Brown T."/>
            <person name="Cohen L."/>
        </authorList>
    </citation>
    <scope>NUCLEOTIDE SEQUENCE</scope>
    <source>
        <strain evidence="1">CCMP 2712</strain>
    </source>
</reference>
<gene>
    <name evidence="1" type="ORF">GTHE00462_LOCUS29908</name>
</gene>
<sequence>MGKEDFGNIYVENSPQAYVQRLVPVDYGHYHDRYCEMINEELEKFAPKDRGMSAVELGSSYGNTTLAYKFGLNWEKAVESWMHDDQPLKKKWDFNVVAVDISEQALSYGSRRGIFDSSIVHDFSNPPSHELAMAIENADFMTSIMTLFYIPTERWLEACYKFIANRSKPKLLVYNVMMAFDNRNLTPELLFAGVKGWTCRSSFNKHRNFTAGEQETHHGNTEAWTMTYFVHFEPMKSGPAH</sequence>
<evidence type="ECO:0008006" key="2">
    <source>
        <dbReference type="Google" id="ProtNLM"/>
    </source>
</evidence>
<organism evidence="1">
    <name type="scientific">Guillardia theta</name>
    <name type="common">Cryptophyte</name>
    <name type="synonym">Cryptomonas phi</name>
    <dbReference type="NCBI Taxonomy" id="55529"/>
    <lineage>
        <taxon>Eukaryota</taxon>
        <taxon>Cryptophyceae</taxon>
        <taxon>Pyrenomonadales</taxon>
        <taxon>Geminigeraceae</taxon>
        <taxon>Guillardia</taxon>
    </lineage>
</organism>
<dbReference type="Gene3D" id="3.40.50.150">
    <property type="entry name" value="Vaccinia Virus protein VP39"/>
    <property type="match status" value="1"/>
</dbReference>
<dbReference type="SUPFAM" id="SSF53335">
    <property type="entry name" value="S-adenosyl-L-methionine-dependent methyltransferases"/>
    <property type="match status" value="1"/>
</dbReference>
<name>A0A7S4P6X4_GUITH</name>
<proteinExistence type="predicted"/>
<accession>A0A7S4P6X4</accession>
<dbReference type="EMBL" id="HBKN01038150">
    <property type="protein sequence ID" value="CAE2325423.1"/>
    <property type="molecule type" value="Transcribed_RNA"/>
</dbReference>
<evidence type="ECO:0000313" key="1">
    <source>
        <dbReference type="EMBL" id="CAE2325423.1"/>
    </source>
</evidence>
<dbReference type="InterPro" id="IPR029063">
    <property type="entry name" value="SAM-dependent_MTases_sf"/>
</dbReference>
<protein>
    <recommendedName>
        <fullName evidence="2">Methyltransferase domain-containing protein</fullName>
    </recommendedName>
</protein>
<dbReference type="AlphaFoldDB" id="A0A7S4P6X4"/>